<dbReference type="KEGG" id="bnn:FOA43_002988"/>
<comment type="subcellular location">
    <subcellularLocation>
        <location evidence="1">Membrane</location>
    </subcellularLocation>
</comment>
<evidence type="ECO:0000256" key="5">
    <source>
        <dbReference type="ARBA" id="ARBA00022781"/>
    </source>
</evidence>
<accession>A0A875S1L8</accession>
<dbReference type="InterPro" id="IPR000711">
    <property type="entry name" value="ATPase_OSCP/dsu"/>
</dbReference>
<evidence type="ECO:0000256" key="7">
    <source>
        <dbReference type="ARBA" id="ARBA00023136"/>
    </source>
</evidence>
<dbReference type="GO" id="GO:0016020">
    <property type="term" value="C:membrane"/>
    <property type="evidence" value="ECO:0007669"/>
    <property type="project" value="UniProtKB-SubCell"/>
</dbReference>
<dbReference type="PANTHER" id="PTHR11910">
    <property type="entry name" value="ATP SYNTHASE DELTA CHAIN"/>
    <property type="match status" value="1"/>
</dbReference>
<evidence type="ECO:0000313" key="9">
    <source>
        <dbReference type="EMBL" id="QPG75631.1"/>
    </source>
</evidence>
<evidence type="ECO:0000256" key="1">
    <source>
        <dbReference type="ARBA" id="ARBA00004370"/>
    </source>
</evidence>
<dbReference type="GO" id="GO:0046933">
    <property type="term" value="F:proton-transporting ATP synthase activity, rotational mechanism"/>
    <property type="evidence" value="ECO:0007669"/>
    <property type="project" value="InterPro"/>
</dbReference>
<dbReference type="OrthoDB" id="1262810at2759"/>
<evidence type="ECO:0000256" key="3">
    <source>
        <dbReference type="ARBA" id="ARBA00014723"/>
    </source>
</evidence>
<evidence type="ECO:0000256" key="2">
    <source>
        <dbReference type="ARBA" id="ARBA00007046"/>
    </source>
</evidence>
<dbReference type="PRINTS" id="PR00125">
    <property type="entry name" value="ATPASEDELTA"/>
</dbReference>
<proteinExistence type="inferred from homology"/>
<dbReference type="NCBIfam" id="TIGR01145">
    <property type="entry name" value="ATP_synt_delta"/>
    <property type="match status" value="1"/>
</dbReference>
<dbReference type="InterPro" id="IPR026015">
    <property type="entry name" value="ATP_synth_OSCP/delta_N_sf"/>
</dbReference>
<dbReference type="Gene3D" id="1.10.520.20">
    <property type="entry name" value="N-terminal domain of the delta subunit of the F1F0-ATP synthase"/>
    <property type="match status" value="1"/>
</dbReference>
<protein>
    <recommendedName>
        <fullName evidence="3">ATP synthase subunit 5, mitochondrial</fullName>
    </recommendedName>
</protein>
<keyword evidence="4" id="KW-0813">Transport</keyword>
<dbReference type="RefSeq" id="XP_038779196.1">
    <property type="nucleotide sequence ID" value="XM_038923268.1"/>
</dbReference>
<reference evidence="9" key="1">
    <citation type="submission" date="2020-10" db="EMBL/GenBank/DDBJ databases">
        <authorList>
            <person name="Roach M.J.R."/>
        </authorList>
    </citation>
    <scope>NUCLEOTIDE SEQUENCE</scope>
    <source>
        <strain evidence="9">CBS 1945</strain>
    </source>
</reference>
<dbReference type="Proteomes" id="UP000662931">
    <property type="component" value="Chromosome 3"/>
</dbReference>
<keyword evidence="6" id="KW-0406">Ion transport</keyword>
<dbReference type="GeneID" id="62196389"/>
<evidence type="ECO:0000313" key="10">
    <source>
        <dbReference type="Proteomes" id="UP000662931"/>
    </source>
</evidence>
<organism evidence="9 10">
    <name type="scientific">Eeniella nana</name>
    <name type="common">Yeast</name>
    <name type="synonym">Brettanomyces nanus</name>
    <dbReference type="NCBI Taxonomy" id="13502"/>
    <lineage>
        <taxon>Eukaryota</taxon>
        <taxon>Fungi</taxon>
        <taxon>Dikarya</taxon>
        <taxon>Ascomycota</taxon>
        <taxon>Saccharomycotina</taxon>
        <taxon>Pichiomycetes</taxon>
        <taxon>Pichiales</taxon>
        <taxon>Pichiaceae</taxon>
        <taxon>Brettanomyces</taxon>
    </lineage>
</organism>
<keyword evidence="8" id="KW-0066">ATP synthesis</keyword>
<dbReference type="HAMAP" id="MF_01416">
    <property type="entry name" value="ATP_synth_delta_bact"/>
    <property type="match status" value="1"/>
</dbReference>
<dbReference type="AlphaFoldDB" id="A0A875S1L8"/>
<dbReference type="SUPFAM" id="SSF47928">
    <property type="entry name" value="N-terminal domain of the delta subunit of the F1F0-ATP synthase"/>
    <property type="match status" value="1"/>
</dbReference>
<comment type="similarity">
    <text evidence="2">Belongs to the ATPase delta chain family.</text>
</comment>
<keyword evidence="5" id="KW-0375">Hydrogen ion transport</keyword>
<dbReference type="InterPro" id="IPR020781">
    <property type="entry name" value="ATPase_OSCP/d_CS"/>
</dbReference>
<dbReference type="PROSITE" id="PS00389">
    <property type="entry name" value="ATPASE_DELTA"/>
    <property type="match status" value="1"/>
</dbReference>
<gene>
    <name evidence="9" type="primary">ATP5</name>
    <name evidence="9" type="ORF">FOA43_002988</name>
</gene>
<evidence type="ECO:0000256" key="6">
    <source>
        <dbReference type="ARBA" id="ARBA00023065"/>
    </source>
</evidence>
<evidence type="ECO:0000256" key="4">
    <source>
        <dbReference type="ARBA" id="ARBA00022448"/>
    </source>
</evidence>
<evidence type="ECO:0000256" key="8">
    <source>
        <dbReference type="ARBA" id="ARBA00023310"/>
    </source>
</evidence>
<sequence>MVSRQFVRFLATAVKSVKPPVQLYGLDGTYASALYTAAAKSNSLEKSFESVAKLSDTIQKDPKVMQILGNPSLSQGSRKKVVDILSKQLTLDPIVVNLLSVLAENNRLQLFSDVAKQFSVLNDAHHGVVEAHIVSAKPLDERILSRLNTAISGSNLVGRGQHLKITNDIDVSILGGLIVEVGEKSVDLSVLNKVSKMNKVLGESV</sequence>
<dbReference type="EMBL" id="CP064814">
    <property type="protein sequence ID" value="QPG75631.1"/>
    <property type="molecule type" value="Genomic_DNA"/>
</dbReference>
<keyword evidence="10" id="KW-1185">Reference proteome</keyword>
<keyword evidence="7" id="KW-0472">Membrane</keyword>
<name>A0A875S1L8_EENNA</name>
<dbReference type="Pfam" id="PF00213">
    <property type="entry name" value="OSCP"/>
    <property type="match status" value="1"/>
</dbReference>